<dbReference type="Proteomes" id="UP000094256">
    <property type="component" value="Chromosome"/>
</dbReference>
<dbReference type="RefSeq" id="WP_069206413.1">
    <property type="nucleotide sequence ID" value="NZ_CP014168.1"/>
</dbReference>
<dbReference type="Pfam" id="PF22691">
    <property type="entry name" value="Thiolase_C_1"/>
    <property type="match status" value="1"/>
</dbReference>
<protein>
    <submittedName>
        <fullName evidence="2">Thiolase</fullName>
    </submittedName>
</protein>
<reference evidence="2 3" key="1">
    <citation type="submission" date="2016-01" db="EMBL/GenBank/DDBJ databases">
        <title>Complete genome and mega plasmid sequence of Sphingomonas panacis DCY99 elicits systemic resistance in rice to Xanthomonas oryzae.</title>
        <authorList>
            <person name="Kim Y.J."/>
            <person name="Yang D.C."/>
            <person name="Sing P."/>
        </authorList>
    </citation>
    <scope>NUCLEOTIDE SEQUENCE [LARGE SCALE GENOMIC DNA]</scope>
    <source>
        <strain evidence="2 3">DCY99</strain>
    </source>
</reference>
<dbReference type="InterPro" id="IPR002155">
    <property type="entry name" value="Thiolase"/>
</dbReference>
<dbReference type="InterPro" id="IPR016039">
    <property type="entry name" value="Thiolase-like"/>
</dbReference>
<dbReference type="STRING" id="1560345.AWL63_19920"/>
<proteinExistence type="predicted"/>
<dbReference type="InterPro" id="IPR055140">
    <property type="entry name" value="Thiolase_C_2"/>
</dbReference>
<organism evidence="2 3">
    <name type="scientific">Sphingomonas panacis</name>
    <dbReference type="NCBI Taxonomy" id="1560345"/>
    <lineage>
        <taxon>Bacteria</taxon>
        <taxon>Pseudomonadati</taxon>
        <taxon>Pseudomonadota</taxon>
        <taxon>Alphaproteobacteria</taxon>
        <taxon>Sphingomonadales</taxon>
        <taxon>Sphingomonadaceae</taxon>
        <taxon>Sphingomonas</taxon>
    </lineage>
</organism>
<dbReference type="SUPFAM" id="SSF53901">
    <property type="entry name" value="Thiolase-like"/>
    <property type="match status" value="2"/>
</dbReference>
<dbReference type="KEGG" id="span:AWL63_19920"/>
<feature type="domain" description="Thiolase C-terminal" evidence="1">
    <location>
        <begin position="234"/>
        <end position="376"/>
    </location>
</feature>
<dbReference type="NCBIfam" id="NF004811">
    <property type="entry name" value="PRK06158.1"/>
    <property type="match status" value="1"/>
</dbReference>
<dbReference type="GO" id="GO:0003988">
    <property type="term" value="F:acetyl-CoA C-acyltransferase activity"/>
    <property type="evidence" value="ECO:0007669"/>
    <property type="project" value="UniProtKB-ARBA"/>
</dbReference>
<dbReference type="PANTHER" id="PTHR42870">
    <property type="entry name" value="ACETYL-COA C-ACETYLTRANSFERASE"/>
    <property type="match status" value="1"/>
</dbReference>
<evidence type="ECO:0000313" key="2">
    <source>
        <dbReference type="EMBL" id="AOH85886.1"/>
    </source>
</evidence>
<keyword evidence="3" id="KW-1185">Reference proteome</keyword>
<dbReference type="EMBL" id="CP014168">
    <property type="protein sequence ID" value="AOH85886.1"/>
    <property type="molecule type" value="Genomic_DNA"/>
</dbReference>
<dbReference type="PIRSF" id="PIRSF000429">
    <property type="entry name" value="Ac-CoA_Ac_transf"/>
    <property type="match status" value="1"/>
</dbReference>
<gene>
    <name evidence="2" type="ORF">AWL63_19920</name>
</gene>
<dbReference type="CDD" id="cd00829">
    <property type="entry name" value="SCP-x_thiolase"/>
    <property type="match status" value="1"/>
</dbReference>
<evidence type="ECO:0000259" key="1">
    <source>
        <dbReference type="Pfam" id="PF22691"/>
    </source>
</evidence>
<sequence>MTSERRAAAALIGAATFGIGEAPGFTSMDLAGRVALTALAQAGISLSEVDGLFIGLPNDFLSGLSFAEYLGIRPKLTNNNRTGGSAFLTHLNVAAHALAAGEIDVALIAYGSNQRTGAGGLVSAAAPNLYEKPYRPRLPVSAYALAASRHMHDYGTTRDHLYAVAKTARDWAMLNPEAFQRKPLSREDYEKARMVSDPLSVLDCCLVTDGAAAVVMVRGDRVDQRPAAYLLGVGEATDHYQIAQMPDLTTTAAKLSGARAYAQAGIGPADVDIVQLYDAFTINTILFLEDLGFCKKGEGGDFVASGTTGPGGKLPVNTNGGGLACVHPGMYGLFTVVEAYRQLTGSAGDRQIDGAEIAITHGNGGFLSSQVTAILGGAATQ</sequence>
<dbReference type="Gene3D" id="3.40.47.10">
    <property type="match status" value="1"/>
</dbReference>
<dbReference type="AlphaFoldDB" id="A0A1B3ZEL7"/>
<accession>A0A1B3ZEL7</accession>
<evidence type="ECO:0000313" key="3">
    <source>
        <dbReference type="Proteomes" id="UP000094256"/>
    </source>
</evidence>
<dbReference type="OrthoDB" id="9785768at2"/>
<name>A0A1B3ZEL7_9SPHN</name>
<dbReference type="PANTHER" id="PTHR42870:SF1">
    <property type="entry name" value="NON-SPECIFIC LIPID-TRANSFER PROTEIN-LIKE 2"/>
    <property type="match status" value="1"/>
</dbReference>